<dbReference type="AlphaFoldDB" id="A0A1D9P9T0"/>
<evidence type="ECO:0000256" key="1">
    <source>
        <dbReference type="ARBA" id="ARBA00007435"/>
    </source>
</evidence>
<feature type="domain" description="GIY-YIG" evidence="2">
    <location>
        <begin position="1"/>
        <end position="75"/>
    </location>
</feature>
<organism evidence="3 4">
    <name type="scientific">Flavobacterium commune</name>
    <dbReference type="NCBI Taxonomy" id="1306519"/>
    <lineage>
        <taxon>Bacteria</taxon>
        <taxon>Pseudomonadati</taxon>
        <taxon>Bacteroidota</taxon>
        <taxon>Flavobacteriia</taxon>
        <taxon>Flavobacteriales</taxon>
        <taxon>Flavobacteriaceae</taxon>
        <taxon>Flavobacterium</taxon>
    </lineage>
</organism>
<dbReference type="SUPFAM" id="SSF82771">
    <property type="entry name" value="GIY-YIG endonuclease"/>
    <property type="match status" value="1"/>
</dbReference>
<dbReference type="PANTHER" id="PTHR34477:SF1">
    <property type="entry name" value="UPF0213 PROTEIN YHBQ"/>
    <property type="match status" value="1"/>
</dbReference>
<comment type="similarity">
    <text evidence="1">Belongs to the UPF0213 family.</text>
</comment>
<evidence type="ECO:0000259" key="2">
    <source>
        <dbReference type="PROSITE" id="PS50164"/>
    </source>
</evidence>
<accession>A0A1D9P9T0</accession>
<reference evidence="3 4" key="1">
    <citation type="submission" date="2016-10" db="EMBL/GenBank/DDBJ databases">
        <title>Complete Genome Sequence of Flavobacterium sp. PK15.</title>
        <authorList>
            <person name="Ekwe A."/>
            <person name="Kim S.B."/>
        </authorList>
    </citation>
    <scope>NUCLEOTIDE SEQUENCE [LARGE SCALE GENOMIC DNA]</scope>
    <source>
        <strain evidence="3 4">PK15</strain>
    </source>
</reference>
<dbReference type="Gene3D" id="3.40.1440.10">
    <property type="entry name" value="GIY-YIG endonuclease"/>
    <property type="match status" value="1"/>
</dbReference>
<proteinExistence type="inferred from homology"/>
<dbReference type="RefSeq" id="WP_071184585.1">
    <property type="nucleotide sequence ID" value="NZ_CP017774.1"/>
</dbReference>
<sequence length="84" mass="10174">MFYTYIIYSKTIDKFYVGSCQDIQARLQDHLNSRSKYTKQTKDWVLKYSENFQSRAEAVRRELEIKKKKSRKHIEYLILSNSIT</sequence>
<dbReference type="EMBL" id="CP017774">
    <property type="protein sequence ID" value="AOZ99333.1"/>
    <property type="molecule type" value="Genomic_DNA"/>
</dbReference>
<protein>
    <submittedName>
        <fullName evidence="3">Excinuclease ABC subunit C</fullName>
    </submittedName>
</protein>
<dbReference type="STRING" id="1306519.BIW12_07690"/>
<dbReference type="PROSITE" id="PS50164">
    <property type="entry name" value="GIY_YIG"/>
    <property type="match status" value="1"/>
</dbReference>
<dbReference type="InterPro" id="IPR000305">
    <property type="entry name" value="GIY-YIG_endonuc"/>
</dbReference>
<gene>
    <name evidence="3" type="ORF">BIW12_07690</name>
</gene>
<dbReference type="InterPro" id="IPR035901">
    <property type="entry name" value="GIY-YIG_endonuc_sf"/>
</dbReference>
<dbReference type="PANTHER" id="PTHR34477">
    <property type="entry name" value="UPF0213 PROTEIN YHBQ"/>
    <property type="match status" value="1"/>
</dbReference>
<dbReference type="InterPro" id="IPR050190">
    <property type="entry name" value="UPF0213_domain"/>
</dbReference>
<evidence type="ECO:0000313" key="4">
    <source>
        <dbReference type="Proteomes" id="UP000178198"/>
    </source>
</evidence>
<name>A0A1D9P9T0_9FLAO</name>
<dbReference type="Proteomes" id="UP000178198">
    <property type="component" value="Chromosome"/>
</dbReference>
<keyword evidence="4" id="KW-1185">Reference proteome</keyword>
<dbReference type="CDD" id="cd10449">
    <property type="entry name" value="GIY-YIG_SLX1_like"/>
    <property type="match status" value="1"/>
</dbReference>
<evidence type="ECO:0000313" key="3">
    <source>
        <dbReference type="EMBL" id="AOZ99333.1"/>
    </source>
</evidence>
<dbReference type="OrthoDB" id="1203060at2"/>
<dbReference type="Pfam" id="PF01541">
    <property type="entry name" value="GIY-YIG"/>
    <property type="match status" value="1"/>
</dbReference>
<dbReference type="KEGG" id="fcm:BIW12_07690"/>